<reference evidence="6 7" key="1">
    <citation type="submission" date="2023-10" db="EMBL/GenBank/DDBJ databases">
        <title>Comparative genomics analysis reveals potential genetic determinants of host preference in Cryptosporidium xiaoi.</title>
        <authorList>
            <person name="Xiao L."/>
            <person name="Li J."/>
        </authorList>
    </citation>
    <scope>NUCLEOTIDE SEQUENCE [LARGE SCALE GENOMIC DNA]</scope>
    <source>
        <strain evidence="6 7">52996</strain>
    </source>
</reference>
<evidence type="ECO:0000256" key="1">
    <source>
        <dbReference type="ARBA" id="ARBA00020786"/>
    </source>
</evidence>
<comment type="caution">
    <text evidence="6">The sequence shown here is derived from an EMBL/GenBank/DDBJ whole genome shotgun (WGS) entry which is preliminary data.</text>
</comment>
<dbReference type="Gene3D" id="1.10.238.10">
    <property type="entry name" value="EF-hand"/>
    <property type="match status" value="1"/>
</dbReference>
<feature type="domain" description="EF-hand" evidence="5">
    <location>
        <begin position="12"/>
        <end position="47"/>
    </location>
</feature>
<dbReference type="SUPFAM" id="SSF47473">
    <property type="entry name" value="EF-hand"/>
    <property type="match status" value="1"/>
</dbReference>
<evidence type="ECO:0000256" key="2">
    <source>
        <dbReference type="ARBA" id="ARBA00022723"/>
    </source>
</evidence>
<keyword evidence="2" id="KW-0479">Metal-binding</keyword>
<name>A0AAV9XY38_9CRYT</name>
<dbReference type="AlphaFoldDB" id="A0AAV9XY38"/>
<dbReference type="InterPro" id="IPR002048">
    <property type="entry name" value="EF_hand_dom"/>
</dbReference>
<gene>
    <name evidence="6" type="ORF">RS030_2282</name>
</gene>
<keyword evidence="3" id="KW-0677">Repeat</keyword>
<organism evidence="6 7">
    <name type="scientific">Cryptosporidium xiaoi</name>
    <dbReference type="NCBI Taxonomy" id="659607"/>
    <lineage>
        <taxon>Eukaryota</taxon>
        <taxon>Sar</taxon>
        <taxon>Alveolata</taxon>
        <taxon>Apicomplexa</taxon>
        <taxon>Conoidasida</taxon>
        <taxon>Coccidia</taxon>
        <taxon>Eucoccidiorida</taxon>
        <taxon>Eimeriorina</taxon>
        <taxon>Cryptosporidiidae</taxon>
        <taxon>Cryptosporidium</taxon>
    </lineage>
</organism>
<dbReference type="InterPro" id="IPR050230">
    <property type="entry name" value="CALM/Myosin/TropC-like"/>
</dbReference>
<evidence type="ECO:0000313" key="7">
    <source>
        <dbReference type="Proteomes" id="UP001311799"/>
    </source>
</evidence>
<keyword evidence="4" id="KW-0007">Acetylation</keyword>
<dbReference type="PANTHER" id="PTHR23048">
    <property type="entry name" value="MYOSIN LIGHT CHAIN 1, 3"/>
    <property type="match status" value="1"/>
</dbReference>
<dbReference type="GO" id="GO:0016460">
    <property type="term" value="C:myosin II complex"/>
    <property type="evidence" value="ECO:0007669"/>
    <property type="project" value="TreeGrafter"/>
</dbReference>
<accession>A0AAV9XY38</accession>
<dbReference type="PROSITE" id="PS50222">
    <property type="entry name" value="EF_HAND_2"/>
    <property type="match status" value="1"/>
</dbReference>
<dbReference type="GO" id="GO:0005509">
    <property type="term" value="F:calcium ion binding"/>
    <property type="evidence" value="ECO:0007669"/>
    <property type="project" value="InterPro"/>
</dbReference>
<dbReference type="InterPro" id="IPR011992">
    <property type="entry name" value="EF-hand-dom_pair"/>
</dbReference>
<evidence type="ECO:0000313" key="6">
    <source>
        <dbReference type="EMBL" id="KAK6588807.1"/>
    </source>
</evidence>
<evidence type="ECO:0000256" key="3">
    <source>
        <dbReference type="ARBA" id="ARBA00022737"/>
    </source>
</evidence>
<evidence type="ECO:0000256" key="4">
    <source>
        <dbReference type="ARBA" id="ARBA00022990"/>
    </source>
</evidence>
<proteinExistence type="predicted"/>
<sequence>MVLEEVSGLSKPRIDELKQFFKVVDRERTGKISEEKLIHMLNAMGVQLTKRDKLAIRAESHERGMYTLDDVLKIGEVVYNDRVIANDLISSLFYITDGKDTISCNELRRNLLKVGTMVKLSPEEVNCILSDIGEGEINIYDFVAYCISE</sequence>
<keyword evidence="7" id="KW-1185">Reference proteome</keyword>
<protein>
    <recommendedName>
        <fullName evidence="1">Calmodulin</fullName>
    </recommendedName>
</protein>
<evidence type="ECO:0000259" key="5">
    <source>
        <dbReference type="PROSITE" id="PS50222"/>
    </source>
</evidence>
<dbReference type="Pfam" id="PF13405">
    <property type="entry name" value="EF-hand_6"/>
    <property type="match status" value="1"/>
</dbReference>
<dbReference type="Proteomes" id="UP001311799">
    <property type="component" value="Unassembled WGS sequence"/>
</dbReference>
<dbReference type="EMBL" id="JAWDEY010000022">
    <property type="protein sequence ID" value="KAK6588807.1"/>
    <property type="molecule type" value="Genomic_DNA"/>
</dbReference>
<dbReference type="PANTHER" id="PTHR23048:SF0">
    <property type="entry name" value="CALMODULIN LIKE 3"/>
    <property type="match status" value="1"/>
</dbReference>